<organism evidence="2 3">
    <name type="scientific">Aspergillus wentii DTO 134E9</name>
    <dbReference type="NCBI Taxonomy" id="1073089"/>
    <lineage>
        <taxon>Eukaryota</taxon>
        <taxon>Fungi</taxon>
        <taxon>Dikarya</taxon>
        <taxon>Ascomycota</taxon>
        <taxon>Pezizomycotina</taxon>
        <taxon>Eurotiomycetes</taxon>
        <taxon>Eurotiomycetidae</taxon>
        <taxon>Eurotiales</taxon>
        <taxon>Aspergillaceae</taxon>
        <taxon>Aspergillus</taxon>
        <taxon>Aspergillus subgen. Cremei</taxon>
    </lineage>
</organism>
<dbReference type="GeneID" id="63747231"/>
<feature type="compositionally biased region" description="Low complexity" evidence="1">
    <location>
        <begin position="185"/>
        <end position="198"/>
    </location>
</feature>
<dbReference type="EMBL" id="KV878215">
    <property type="protein sequence ID" value="OJJ32324.1"/>
    <property type="molecule type" value="Genomic_DNA"/>
</dbReference>
<evidence type="ECO:0000256" key="1">
    <source>
        <dbReference type="SAM" id="MobiDB-lite"/>
    </source>
</evidence>
<feature type="region of interest" description="Disordered" evidence="1">
    <location>
        <begin position="1"/>
        <end position="25"/>
    </location>
</feature>
<feature type="region of interest" description="Disordered" evidence="1">
    <location>
        <begin position="160"/>
        <end position="252"/>
    </location>
</feature>
<dbReference type="OrthoDB" id="4171340at2759"/>
<accession>A0A1L9RBM6</accession>
<dbReference type="STRING" id="1073089.A0A1L9RBM6"/>
<dbReference type="Proteomes" id="UP000184383">
    <property type="component" value="Unassembled WGS sequence"/>
</dbReference>
<sequence>MSHRNHRFDPIVIDDDDDEDDEAGGMQVDFSHQQRQRGMFGYDTPDHIRGSPSIYHTSIEQEKKVRSRLREERHAALSVLMDRELLMVQALAAQETLPQTRRRFLTKLIAPEDPDIAASIRADRFIIQAQPQYSASSSSSSNTVPVPVCRNIVDVCETDDAGWMKPKPKTREMASSSPVGGGASGSVSMSSSAKSGKSNSRTPDRGRMGKARASSSRHHHHNQQQNRERDRRRRWSGAERDDGGFAVQRFSP</sequence>
<reference evidence="3" key="1">
    <citation type="journal article" date="2017" name="Genome Biol.">
        <title>Comparative genomics reveals high biological diversity and specific adaptations in the industrially and medically important fungal genus Aspergillus.</title>
        <authorList>
            <person name="de Vries R.P."/>
            <person name="Riley R."/>
            <person name="Wiebenga A."/>
            <person name="Aguilar-Osorio G."/>
            <person name="Amillis S."/>
            <person name="Uchima C.A."/>
            <person name="Anderluh G."/>
            <person name="Asadollahi M."/>
            <person name="Askin M."/>
            <person name="Barry K."/>
            <person name="Battaglia E."/>
            <person name="Bayram O."/>
            <person name="Benocci T."/>
            <person name="Braus-Stromeyer S.A."/>
            <person name="Caldana C."/>
            <person name="Canovas D."/>
            <person name="Cerqueira G.C."/>
            <person name="Chen F."/>
            <person name="Chen W."/>
            <person name="Choi C."/>
            <person name="Clum A."/>
            <person name="Dos Santos R.A."/>
            <person name="Damasio A.R."/>
            <person name="Diallinas G."/>
            <person name="Emri T."/>
            <person name="Fekete E."/>
            <person name="Flipphi M."/>
            <person name="Freyberg S."/>
            <person name="Gallo A."/>
            <person name="Gournas C."/>
            <person name="Habgood R."/>
            <person name="Hainaut M."/>
            <person name="Harispe M.L."/>
            <person name="Henrissat B."/>
            <person name="Hilden K.S."/>
            <person name="Hope R."/>
            <person name="Hossain A."/>
            <person name="Karabika E."/>
            <person name="Karaffa L."/>
            <person name="Karanyi Z."/>
            <person name="Krasevec N."/>
            <person name="Kuo A."/>
            <person name="Kusch H."/>
            <person name="LaButti K."/>
            <person name="Lagendijk E.L."/>
            <person name="Lapidus A."/>
            <person name="Levasseur A."/>
            <person name="Lindquist E."/>
            <person name="Lipzen A."/>
            <person name="Logrieco A.F."/>
            <person name="MacCabe A."/>
            <person name="Maekelae M.R."/>
            <person name="Malavazi I."/>
            <person name="Melin P."/>
            <person name="Meyer V."/>
            <person name="Mielnichuk N."/>
            <person name="Miskei M."/>
            <person name="Molnar A.P."/>
            <person name="Mule G."/>
            <person name="Ngan C.Y."/>
            <person name="Orejas M."/>
            <person name="Orosz E."/>
            <person name="Ouedraogo J.P."/>
            <person name="Overkamp K.M."/>
            <person name="Park H.-S."/>
            <person name="Perrone G."/>
            <person name="Piumi F."/>
            <person name="Punt P.J."/>
            <person name="Ram A.F."/>
            <person name="Ramon A."/>
            <person name="Rauscher S."/>
            <person name="Record E."/>
            <person name="Riano-Pachon D.M."/>
            <person name="Robert V."/>
            <person name="Roehrig J."/>
            <person name="Ruller R."/>
            <person name="Salamov A."/>
            <person name="Salih N.S."/>
            <person name="Samson R.A."/>
            <person name="Sandor E."/>
            <person name="Sanguinetti M."/>
            <person name="Schuetze T."/>
            <person name="Sepcic K."/>
            <person name="Shelest E."/>
            <person name="Sherlock G."/>
            <person name="Sophianopoulou V."/>
            <person name="Squina F.M."/>
            <person name="Sun H."/>
            <person name="Susca A."/>
            <person name="Todd R.B."/>
            <person name="Tsang A."/>
            <person name="Unkles S.E."/>
            <person name="van de Wiele N."/>
            <person name="van Rossen-Uffink D."/>
            <person name="Oliveira J.V."/>
            <person name="Vesth T.C."/>
            <person name="Visser J."/>
            <person name="Yu J.-H."/>
            <person name="Zhou M."/>
            <person name="Andersen M.R."/>
            <person name="Archer D.B."/>
            <person name="Baker S.E."/>
            <person name="Benoit I."/>
            <person name="Brakhage A.A."/>
            <person name="Braus G.H."/>
            <person name="Fischer R."/>
            <person name="Frisvad J.C."/>
            <person name="Goldman G.H."/>
            <person name="Houbraken J."/>
            <person name="Oakley B."/>
            <person name="Pocsi I."/>
            <person name="Scazzocchio C."/>
            <person name="Seiboth B."/>
            <person name="vanKuyk P.A."/>
            <person name="Wortman J."/>
            <person name="Dyer P.S."/>
            <person name="Grigoriev I.V."/>
        </authorList>
    </citation>
    <scope>NUCLEOTIDE SEQUENCE [LARGE SCALE GENOMIC DNA]</scope>
    <source>
        <strain evidence="3">DTO 134E9</strain>
    </source>
</reference>
<gene>
    <name evidence="2" type="ORF">ASPWEDRAFT_175606</name>
</gene>
<dbReference type="RefSeq" id="XP_040686001.1">
    <property type="nucleotide sequence ID" value="XM_040831383.1"/>
</dbReference>
<evidence type="ECO:0000313" key="3">
    <source>
        <dbReference type="Proteomes" id="UP000184383"/>
    </source>
</evidence>
<dbReference type="VEuPathDB" id="FungiDB:ASPWEDRAFT_175606"/>
<proteinExistence type="predicted"/>
<dbReference type="AlphaFoldDB" id="A0A1L9RBM6"/>
<feature type="compositionally biased region" description="Acidic residues" evidence="1">
    <location>
        <begin position="12"/>
        <end position="23"/>
    </location>
</feature>
<keyword evidence="3" id="KW-1185">Reference proteome</keyword>
<protein>
    <submittedName>
        <fullName evidence="2">Uncharacterized protein</fullName>
    </submittedName>
</protein>
<evidence type="ECO:0000313" key="2">
    <source>
        <dbReference type="EMBL" id="OJJ32324.1"/>
    </source>
</evidence>
<name>A0A1L9RBM6_ASPWE</name>